<evidence type="ECO:0008006" key="4">
    <source>
        <dbReference type="Google" id="ProtNLM"/>
    </source>
</evidence>
<comment type="caution">
    <text evidence="2">The sequence shown here is derived from an EMBL/GenBank/DDBJ whole genome shotgun (WGS) entry which is preliminary data.</text>
</comment>
<keyword evidence="3" id="KW-1185">Reference proteome</keyword>
<evidence type="ECO:0000313" key="3">
    <source>
        <dbReference type="Proteomes" id="UP001501470"/>
    </source>
</evidence>
<accession>A0ABN2BM22</accession>
<dbReference type="RefSeq" id="WP_344507164.1">
    <property type="nucleotide sequence ID" value="NZ_BAAAQD010000016.1"/>
</dbReference>
<sequence>MSDTRFAAPHTLRAAGILMLSGVLCLAGCTNNRLPAEPQTSRPASPGSSPVPPGPDVPRLPAGLVWFNWENASVSVYDPDDGHTVYQAPVNGGENLVGLTVAADGGSAVGEDHCGLLVFRWAGHQFTKVAQHPRPGDGCYGFIEYRDGRFWAESGHEPQGNPQVSLDPAQPQTLRAEATVDSLVTGDVTVTGLAGSHSTMTASSRRAGTIDISGDDGSGRPVSYVCRFPFDHTMVLCTATLALNLPEDGWAEPWGNVAVARVDLAAKVVTLEQVMPPSTTAVKQMFISPDRKEIFIQISGGWLRVDRASGQVRRVASRLPAQELQPWDDTPWLDWL</sequence>
<proteinExistence type="predicted"/>
<dbReference type="EMBL" id="BAAAQD010000016">
    <property type="protein sequence ID" value="GAA1542245.1"/>
    <property type="molecule type" value="Genomic_DNA"/>
</dbReference>
<dbReference type="Proteomes" id="UP001501470">
    <property type="component" value="Unassembled WGS sequence"/>
</dbReference>
<gene>
    <name evidence="2" type="ORF">GCM10009827_072210</name>
</gene>
<evidence type="ECO:0000313" key="2">
    <source>
        <dbReference type="EMBL" id="GAA1542245.1"/>
    </source>
</evidence>
<dbReference type="SUPFAM" id="SSF63829">
    <property type="entry name" value="Calcium-dependent phosphotriesterase"/>
    <property type="match status" value="1"/>
</dbReference>
<protein>
    <recommendedName>
        <fullName evidence="4">Lipoprotein</fullName>
    </recommendedName>
</protein>
<organism evidence="2 3">
    <name type="scientific">Dactylosporangium maewongense</name>
    <dbReference type="NCBI Taxonomy" id="634393"/>
    <lineage>
        <taxon>Bacteria</taxon>
        <taxon>Bacillati</taxon>
        <taxon>Actinomycetota</taxon>
        <taxon>Actinomycetes</taxon>
        <taxon>Micromonosporales</taxon>
        <taxon>Micromonosporaceae</taxon>
        <taxon>Dactylosporangium</taxon>
    </lineage>
</organism>
<name>A0ABN2BM22_9ACTN</name>
<feature type="region of interest" description="Disordered" evidence="1">
    <location>
        <begin position="36"/>
        <end position="55"/>
    </location>
</feature>
<reference evidence="2 3" key="1">
    <citation type="journal article" date="2019" name="Int. J. Syst. Evol. Microbiol.">
        <title>The Global Catalogue of Microorganisms (GCM) 10K type strain sequencing project: providing services to taxonomists for standard genome sequencing and annotation.</title>
        <authorList>
            <consortium name="The Broad Institute Genomics Platform"/>
            <consortium name="The Broad Institute Genome Sequencing Center for Infectious Disease"/>
            <person name="Wu L."/>
            <person name="Ma J."/>
        </authorList>
    </citation>
    <scope>NUCLEOTIDE SEQUENCE [LARGE SCALE GENOMIC DNA]</scope>
    <source>
        <strain evidence="2 3">JCM 15933</strain>
    </source>
</reference>
<evidence type="ECO:0000256" key="1">
    <source>
        <dbReference type="SAM" id="MobiDB-lite"/>
    </source>
</evidence>